<feature type="active site" description="Proton acceptor; for ring-opening step" evidence="3">
    <location>
        <position position="137"/>
    </location>
</feature>
<proteinExistence type="inferred from homology"/>
<dbReference type="CDD" id="cd01399">
    <property type="entry name" value="GlcN6P_deaminase"/>
    <property type="match status" value="1"/>
</dbReference>
<keyword evidence="6" id="KW-1185">Reference proteome</keyword>
<dbReference type="SUPFAM" id="SSF100950">
    <property type="entry name" value="NagB/RpiA/CoA transferase-like"/>
    <property type="match status" value="1"/>
</dbReference>
<keyword evidence="1 3" id="KW-0378">Hydrolase</keyword>
<dbReference type="Pfam" id="PF01182">
    <property type="entry name" value="Glucosamine_iso"/>
    <property type="match status" value="1"/>
</dbReference>
<dbReference type="EMBL" id="JAUSTU010000033">
    <property type="protein sequence ID" value="MDQ0157634.1"/>
    <property type="molecule type" value="Genomic_DNA"/>
</dbReference>
<feature type="active site" description="For ring-opening step" evidence="3">
    <location>
        <position position="142"/>
    </location>
</feature>
<comment type="caution">
    <text evidence="3">Lacks conserved residue(s) required for the propagation of feature annotation.</text>
</comment>
<evidence type="ECO:0000313" key="6">
    <source>
        <dbReference type="Proteomes" id="UP001231362"/>
    </source>
</evidence>
<dbReference type="Proteomes" id="UP001231362">
    <property type="component" value="Unassembled WGS sequence"/>
</dbReference>
<dbReference type="InterPro" id="IPR037171">
    <property type="entry name" value="NagB/RpiA_transferase-like"/>
</dbReference>
<evidence type="ECO:0000259" key="4">
    <source>
        <dbReference type="Pfam" id="PF01182"/>
    </source>
</evidence>
<dbReference type="EC" id="3.5.99.6" evidence="3"/>
<evidence type="ECO:0000313" key="5">
    <source>
        <dbReference type="EMBL" id="MDQ0157634.1"/>
    </source>
</evidence>
<evidence type="ECO:0000256" key="1">
    <source>
        <dbReference type="ARBA" id="ARBA00022801"/>
    </source>
</evidence>
<dbReference type="PANTHER" id="PTHR11280:SF5">
    <property type="entry name" value="GLUCOSAMINE-6-PHOSPHATE ISOMERASE"/>
    <property type="match status" value="1"/>
</dbReference>
<feature type="active site" description="Proton acceptor; for enolization step" evidence="3">
    <location>
        <position position="67"/>
    </location>
</feature>
<protein>
    <recommendedName>
        <fullName evidence="3">Glucosamine-6-phosphate deaminase</fullName>
        <ecNumber evidence="3">3.5.99.6</ecNumber>
    </recommendedName>
    <alternativeName>
        <fullName evidence="3">GlcN6P deaminase</fullName>
        <shortName evidence="3">GNPDA</shortName>
    </alternativeName>
    <alternativeName>
        <fullName evidence="3">Glucosamine-6-phosphate isomerase</fullName>
    </alternativeName>
</protein>
<evidence type="ECO:0000256" key="2">
    <source>
        <dbReference type="ARBA" id="ARBA00023277"/>
    </source>
</evidence>
<feature type="domain" description="Glucosamine/galactosamine-6-phosphate isomerase" evidence="4">
    <location>
        <begin position="10"/>
        <end position="227"/>
    </location>
</feature>
<sequence>MEIISVTHYEEMSERAASIIAEHLRAKPQTTLGLATGSTPEGLYEKLIKRNLQKEFSFKGVTTFNLDEYVGLSKDDPNSYHYYMNDKLFKHIDINPENAHLPNGTAVDLDQECRNYEGLMKDHQIDIQILGIGLNGHIGFNEPGTPFSSRTHVVDLAESTIKANSRFFEKMEDVPTKAITIGLETIMEAKKIILLASGEQKAEAMKRLIDGEITESFPASILQKHSNVVIIADQAALTLMK</sequence>
<reference evidence="5 6" key="1">
    <citation type="submission" date="2023-07" db="EMBL/GenBank/DDBJ databases">
        <title>Genomic Encyclopedia of Type Strains, Phase IV (KMG-IV): sequencing the most valuable type-strain genomes for metagenomic binning, comparative biology and taxonomic classification.</title>
        <authorList>
            <person name="Goeker M."/>
        </authorList>
    </citation>
    <scope>NUCLEOTIDE SEQUENCE [LARGE SCALE GENOMIC DNA]</scope>
    <source>
        <strain evidence="5 6">DSM 23948</strain>
    </source>
</reference>
<feature type="active site" description="For ring-opening step" evidence="3">
    <location>
        <position position="135"/>
    </location>
</feature>
<evidence type="ECO:0000256" key="3">
    <source>
        <dbReference type="HAMAP-Rule" id="MF_01241"/>
    </source>
</evidence>
<dbReference type="PROSITE" id="PS01161">
    <property type="entry name" value="GLC_GALNAC_ISOMERASE"/>
    <property type="match status" value="1"/>
</dbReference>
<dbReference type="RefSeq" id="WP_307152087.1">
    <property type="nucleotide sequence ID" value="NZ_JAUSTU010000033.1"/>
</dbReference>
<dbReference type="InterPro" id="IPR004547">
    <property type="entry name" value="Glucosamine6P_isomerase"/>
</dbReference>
<comment type="caution">
    <text evidence="5">The sequence shown here is derived from an EMBL/GenBank/DDBJ whole genome shotgun (WGS) entry which is preliminary data.</text>
</comment>
<comment type="catalytic activity">
    <reaction evidence="3">
        <text>alpha-D-glucosamine 6-phosphate + H2O = beta-D-fructose 6-phosphate + NH4(+)</text>
        <dbReference type="Rhea" id="RHEA:12172"/>
        <dbReference type="ChEBI" id="CHEBI:15377"/>
        <dbReference type="ChEBI" id="CHEBI:28938"/>
        <dbReference type="ChEBI" id="CHEBI:57634"/>
        <dbReference type="ChEBI" id="CHEBI:75989"/>
        <dbReference type="EC" id="3.5.99.6"/>
    </reaction>
</comment>
<dbReference type="NCBIfam" id="TIGR00502">
    <property type="entry name" value="nagB"/>
    <property type="match status" value="1"/>
</dbReference>
<dbReference type="Gene3D" id="3.40.50.1360">
    <property type="match status" value="1"/>
</dbReference>
<comment type="function">
    <text evidence="3">Catalyzes the reversible isomerization-deamination of glucosamine 6-phosphate (GlcN6P) to form fructose 6-phosphate (Fru6P) and ammonium ion.</text>
</comment>
<gene>
    <name evidence="3" type="primary">nagB</name>
    <name evidence="5" type="ORF">J2S07_003979</name>
</gene>
<dbReference type="InterPro" id="IPR018321">
    <property type="entry name" value="Glucosamine6P_isomerase_CS"/>
</dbReference>
<keyword evidence="2 3" id="KW-0119">Carbohydrate metabolism</keyword>
<comment type="pathway">
    <text evidence="3">Amino-sugar metabolism; N-acetylneuraminate degradation; D-fructose 6-phosphate from N-acetylneuraminate: step 5/5.</text>
</comment>
<accession>A0ABT9V9M8</accession>
<dbReference type="GO" id="GO:0004342">
    <property type="term" value="F:glucosamine-6-phosphate deaminase activity"/>
    <property type="evidence" value="ECO:0007669"/>
    <property type="project" value="UniProtKB-EC"/>
</dbReference>
<dbReference type="InterPro" id="IPR006148">
    <property type="entry name" value="Glc/Gal-6P_isomerase"/>
</dbReference>
<dbReference type="PANTHER" id="PTHR11280">
    <property type="entry name" value="GLUCOSAMINE-6-PHOSPHATE ISOMERASE"/>
    <property type="match status" value="1"/>
</dbReference>
<comment type="similarity">
    <text evidence="3">Belongs to the glucosamine/galactosamine-6-phosphate isomerase family. NagB subfamily.</text>
</comment>
<dbReference type="HAMAP" id="MF_01241">
    <property type="entry name" value="GlcN6P_deamin"/>
    <property type="match status" value="1"/>
</dbReference>
<name>A0ABT9V9M8_9BACL</name>
<organism evidence="5 6">
    <name type="scientific">Anoxybacillus andreesenii</name>
    <dbReference type="NCBI Taxonomy" id="1325932"/>
    <lineage>
        <taxon>Bacteria</taxon>
        <taxon>Bacillati</taxon>
        <taxon>Bacillota</taxon>
        <taxon>Bacilli</taxon>
        <taxon>Bacillales</taxon>
        <taxon>Anoxybacillaceae</taxon>
        <taxon>Anoxybacillus</taxon>
    </lineage>
</organism>